<protein>
    <submittedName>
        <fullName evidence="6">MFS transporter</fullName>
    </submittedName>
</protein>
<feature type="transmembrane region" description="Helical" evidence="4">
    <location>
        <begin position="79"/>
        <end position="97"/>
    </location>
</feature>
<dbReference type="SUPFAM" id="SSF103473">
    <property type="entry name" value="MFS general substrate transporter"/>
    <property type="match status" value="1"/>
</dbReference>
<keyword evidence="2 4" id="KW-1133">Transmembrane helix</keyword>
<feature type="transmembrane region" description="Helical" evidence="4">
    <location>
        <begin position="274"/>
        <end position="293"/>
    </location>
</feature>
<comment type="caution">
    <text evidence="6">The sequence shown here is derived from an EMBL/GenBank/DDBJ whole genome shotgun (WGS) entry which is preliminary data.</text>
</comment>
<feature type="transmembrane region" description="Helical" evidence="4">
    <location>
        <begin position="359"/>
        <end position="378"/>
    </location>
</feature>
<dbReference type="InterPro" id="IPR052524">
    <property type="entry name" value="MFS_Cyanate_Porter"/>
</dbReference>
<feature type="transmembrane region" description="Helical" evidence="4">
    <location>
        <begin position="137"/>
        <end position="156"/>
    </location>
</feature>
<feature type="transmembrane region" description="Helical" evidence="4">
    <location>
        <begin position="48"/>
        <end position="67"/>
    </location>
</feature>
<dbReference type="RefSeq" id="WP_136168071.1">
    <property type="nucleotide sequence ID" value="NZ_KZ819091.1"/>
</dbReference>
<dbReference type="Proteomes" id="UP000296159">
    <property type="component" value="Unassembled WGS sequence"/>
</dbReference>
<dbReference type="InterPro" id="IPR020846">
    <property type="entry name" value="MFS_dom"/>
</dbReference>
<feature type="transmembrane region" description="Helical" evidence="4">
    <location>
        <begin position="103"/>
        <end position="125"/>
    </location>
</feature>
<feature type="transmembrane region" description="Helical" evidence="4">
    <location>
        <begin position="206"/>
        <end position="228"/>
    </location>
</feature>
<evidence type="ECO:0000256" key="4">
    <source>
        <dbReference type="SAM" id="Phobius"/>
    </source>
</evidence>
<feature type="transmembrane region" description="Helical" evidence="4">
    <location>
        <begin position="331"/>
        <end position="353"/>
    </location>
</feature>
<dbReference type="InterPro" id="IPR011701">
    <property type="entry name" value="MFS"/>
</dbReference>
<accession>A0A2U1TQ79</accession>
<reference evidence="6 7" key="1">
    <citation type="submission" date="2018-04" db="EMBL/GenBank/DDBJ databases">
        <title>Brenneria corticis sp.nov.</title>
        <authorList>
            <person name="Li Y."/>
        </authorList>
    </citation>
    <scope>NUCLEOTIDE SEQUENCE [LARGE SCALE GENOMIC DNA]</scope>
    <source>
        <strain evidence="6 7">CFCC 11842</strain>
    </source>
</reference>
<feature type="transmembrane region" description="Helical" evidence="4">
    <location>
        <begin position="299"/>
        <end position="319"/>
    </location>
</feature>
<evidence type="ECO:0000256" key="2">
    <source>
        <dbReference type="ARBA" id="ARBA00022989"/>
    </source>
</evidence>
<sequence>MVVASPRRTRVFIFITVILLGLNLRPVLAGIGPLLTQIQAATGLSDTMAGLLTTLPVFAMGWCALYGGRLQSRLGEYRGIALGIMIIAIACSMRWWINSGAGLLLTAALAGIGIAVIQALVPSFIKHHFNRHSSLLMGLYTTAIMGGAAIAASSVSPLANAWGWKSALACWGIMALIAAAAWQIIPRAYRMKNEVVATSTAHRTSMDWLLMAFFGIGTGAYTLVLAWLPPYYIQLGLSSTQSGLMLGGLTLTEVSAGLLVSACINYFPDRRRLLLPVLAILLAGMAGLIVAPLTLTYPIIIMIGIGIGALFPLSLIVALDQVTDSHKAGALMGFVQGGGYILASLMPLLAGFIRQHTAGLQQAWLIMTVGVVVLMIIATRFSPPKRRYA</sequence>
<organism evidence="6 7">
    <name type="scientific">Brenneria corticis</name>
    <dbReference type="NCBI Taxonomy" id="2173106"/>
    <lineage>
        <taxon>Bacteria</taxon>
        <taxon>Pseudomonadati</taxon>
        <taxon>Pseudomonadota</taxon>
        <taxon>Gammaproteobacteria</taxon>
        <taxon>Enterobacterales</taxon>
        <taxon>Pectobacteriaceae</taxon>
        <taxon>Brenneria</taxon>
    </lineage>
</organism>
<dbReference type="Pfam" id="PF07690">
    <property type="entry name" value="MFS_1"/>
    <property type="match status" value="1"/>
</dbReference>
<dbReference type="PANTHER" id="PTHR23523:SF1">
    <property type="entry name" value="CYANATE TRANSPORT PROTEIN CYNX"/>
    <property type="match status" value="1"/>
</dbReference>
<evidence type="ECO:0000313" key="7">
    <source>
        <dbReference type="Proteomes" id="UP000296159"/>
    </source>
</evidence>
<evidence type="ECO:0000259" key="5">
    <source>
        <dbReference type="PROSITE" id="PS50850"/>
    </source>
</evidence>
<name>A0A2U1TQ79_9GAMM</name>
<feature type="transmembrane region" description="Helical" evidence="4">
    <location>
        <begin position="162"/>
        <end position="185"/>
    </location>
</feature>
<dbReference type="AlphaFoldDB" id="A0A2U1TQ79"/>
<dbReference type="PANTHER" id="PTHR23523">
    <property type="match status" value="1"/>
</dbReference>
<feature type="transmembrane region" description="Helical" evidence="4">
    <location>
        <begin position="248"/>
        <end position="267"/>
    </location>
</feature>
<feature type="domain" description="Major facilitator superfamily (MFS) profile" evidence="5">
    <location>
        <begin position="9"/>
        <end position="386"/>
    </location>
</feature>
<dbReference type="Gene3D" id="1.20.1250.20">
    <property type="entry name" value="MFS general substrate transporter like domains"/>
    <property type="match status" value="2"/>
</dbReference>
<gene>
    <name evidence="6" type="ORF">DDT56_19610</name>
</gene>
<dbReference type="GO" id="GO:0022857">
    <property type="term" value="F:transmembrane transporter activity"/>
    <property type="evidence" value="ECO:0007669"/>
    <property type="project" value="InterPro"/>
</dbReference>
<dbReference type="InterPro" id="IPR036259">
    <property type="entry name" value="MFS_trans_sf"/>
</dbReference>
<evidence type="ECO:0000256" key="1">
    <source>
        <dbReference type="ARBA" id="ARBA00022692"/>
    </source>
</evidence>
<dbReference type="EMBL" id="QDKH01000028">
    <property type="protein sequence ID" value="PWC11564.1"/>
    <property type="molecule type" value="Genomic_DNA"/>
</dbReference>
<keyword evidence="3 4" id="KW-0472">Membrane</keyword>
<keyword evidence="7" id="KW-1185">Reference proteome</keyword>
<dbReference type="PROSITE" id="PS50850">
    <property type="entry name" value="MFS"/>
    <property type="match status" value="1"/>
</dbReference>
<keyword evidence="1 4" id="KW-0812">Transmembrane</keyword>
<proteinExistence type="predicted"/>
<evidence type="ECO:0000313" key="6">
    <source>
        <dbReference type="EMBL" id="PWC11564.1"/>
    </source>
</evidence>
<evidence type="ECO:0000256" key="3">
    <source>
        <dbReference type="ARBA" id="ARBA00023136"/>
    </source>
</evidence>